<dbReference type="PANTHER" id="PTHR47019:SF1">
    <property type="entry name" value="LIPID II FLIPPASE MURJ"/>
    <property type="match status" value="1"/>
</dbReference>
<keyword evidence="5 8" id="KW-0573">Peptidoglycan synthesis</keyword>
<dbReference type="AlphaFoldDB" id="A0A212K1W2"/>
<evidence type="ECO:0000256" key="7">
    <source>
        <dbReference type="ARBA" id="ARBA00023136"/>
    </source>
</evidence>
<dbReference type="CDD" id="cd13123">
    <property type="entry name" value="MATE_MurJ_like"/>
    <property type="match status" value="1"/>
</dbReference>
<sequence length="533" mass="55644">MTPPDRSPTDNALALGQGTLASRILGFARDAAIAALLGGGWMADALLLAFRLPNFARSLLADGAFAYSLVPAYRTLKDLDPERAWTFVRSMTLSLFAIFGFLVFMGAVFSEHVAIILAPGFHNMPDVLAMASGFMALCLLSLPLVSGAAVNSAALMAEGQFNPPAYASAVFNIVVILSVGLAFVLFGAGDERAPYVLCIGIIAAGMVQWGYQTLFLRRLGFSPRGPVSFKDPVFTRALRALPPSILGVGGHQVNLLLATLLASFLAEGSISALYFAERLIGFPLGIIGASMGLAALSDLSKIASTFRGRAGDPRQDLLAANRALFAERLVKSNRVTLFFALPAAVGTACLAVPLTSVIFGYGEFDSEALLRTSNALLAYIVGLPALALIRPLLAGLGALDDTKTPMRAALAGIIATSGFGAALLVTGAAWGPALAVSLAAWTNAAILIRALVKSGYHPLPGLAWPLKTLAACGVMAACVIVSAGFFHSNIGKAATVPLGVAAYFAAAAVLRLEESAMTFRIAKKALWEKREKA</sequence>
<dbReference type="GO" id="GO:0071555">
    <property type="term" value="P:cell wall organization"/>
    <property type="evidence" value="ECO:0007669"/>
    <property type="project" value="UniProtKB-UniRule"/>
</dbReference>
<evidence type="ECO:0000256" key="4">
    <source>
        <dbReference type="ARBA" id="ARBA00022960"/>
    </source>
</evidence>
<comment type="similarity">
    <text evidence="8 9">Belongs to the MurJ/MviN family.</text>
</comment>
<protein>
    <recommendedName>
        <fullName evidence="8">Probable lipid II flippase MurJ</fullName>
    </recommendedName>
</protein>
<feature type="transmembrane region" description="Helical" evidence="8">
    <location>
        <begin position="253"/>
        <end position="274"/>
    </location>
</feature>
<evidence type="ECO:0000256" key="1">
    <source>
        <dbReference type="ARBA" id="ARBA00004651"/>
    </source>
</evidence>
<feature type="transmembrane region" description="Helical" evidence="8">
    <location>
        <begin position="408"/>
        <end position="427"/>
    </location>
</feature>
<keyword evidence="7 8" id="KW-0472">Membrane</keyword>
<dbReference type="Pfam" id="PF03023">
    <property type="entry name" value="MurJ"/>
    <property type="match status" value="1"/>
</dbReference>
<reference evidence="10" key="1">
    <citation type="submission" date="2016-04" db="EMBL/GenBank/DDBJ databases">
        <authorList>
            <person name="Evans L.H."/>
            <person name="Alamgir A."/>
            <person name="Owens N."/>
            <person name="Weber N.D."/>
            <person name="Virtaneva K."/>
            <person name="Barbian K."/>
            <person name="Babar A."/>
            <person name="Rosenke K."/>
        </authorList>
    </citation>
    <scope>NUCLEOTIDE SEQUENCE</scope>
    <source>
        <strain evidence="10">86</strain>
    </source>
</reference>
<accession>A0A212K1W2</accession>
<feature type="transmembrane region" description="Helical" evidence="8">
    <location>
        <begin position="376"/>
        <end position="396"/>
    </location>
</feature>
<dbReference type="GO" id="GO:0008360">
    <property type="term" value="P:regulation of cell shape"/>
    <property type="evidence" value="ECO:0007669"/>
    <property type="project" value="UniProtKB-UniRule"/>
</dbReference>
<feature type="transmembrane region" description="Helical" evidence="8">
    <location>
        <begin position="280"/>
        <end position="299"/>
    </location>
</feature>
<dbReference type="EMBL" id="FLUQ01000002">
    <property type="protein sequence ID" value="SBW05495.1"/>
    <property type="molecule type" value="Genomic_DNA"/>
</dbReference>
<evidence type="ECO:0000313" key="10">
    <source>
        <dbReference type="EMBL" id="SBW05495.1"/>
    </source>
</evidence>
<dbReference type="GO" id="GO:0034204">
    <property type="term" value="P:lipid translocation"/>
    <property type="evidence" value="ECO:0007669"/>
    <property type="project" value="TreeGrafter"/>
</dbReference>
<dbReference type="PIRSF" id="PIRSF002869">
    <property type="entry name" value="MviN"/>
    <property type="match status" value="1"/>
</dbReference>
<feature type="transmembrane region" description="Helical" evidence="8">
    <location>
        <begin position="127"/>
        <end position="153"/>
    </location>
</feature>
<dbReference type="GO" id="GO:0015648">
    <property type="term" value="F:lipid-linked peptidoglycan transporter activity"/>
    <property type="evidence" value="ECO:0007669"/>
    <property type="project" value="UniProtKB-UniRule"/>
</dbReference>
<proteinExistence type="inferred from homology"/>
<gene>
    <name evidence="8" type="primary">murJ</name>
    <name evidence="10" type="ORF">KL86DPRO_20497</name>
</gene>
<feature type="transmembrane region" description="Helical" evidence="8">
    <location>
        <begin position="493"/>
        <end position="512"/>
    </location>
</feature>
<dbReference type="HAMAP" id="MF_02078">
    <property type="entry name" value="MurJ_MviN"/>
    <property type="match status" value="1"/>
</dbReference>
<evidence type="ECO:0000256" key="5">
    <source>
        <dbReference type="ARBA" id="ARBA00022984"/>
    </source>
</evidence>
<comment type="function">
    <text evidence="8 9">Involved in peptidoglycan biosynthesis. Transports lipid-linked peptidoglycan precursors from the inner to the outer leaflet of the cytoplasmic membrane.</text>
</comment>
<dbReference type="PRINTS" id="PR01806">
    <property type="entry name" value="VIRFACTRMVIN"/>
</dbReference>
<keyword evidence="8 9" id="KW-0813">Transport</keyword>
<evidence type="ECO:0000256" key="6">
    <source>
        <dbReference type="ARBA" id="ARBA00022989"/>
    </source>
</evidence>
<keyword evidence="2 8" id="KW-1003">Cell membrane</keyword>
<comment type="pathway">
    <text evidence="8">Cell wall biogenesis; peptidoglycan biosynthesis.</text>
</comment>
<keyword evidence="8 9" id="KW-0961">Cell wall biogenesis/degradation</keyword>
<name>A0A212K1W2_9DELT</name>
<feature type="transmembrane region" description="Helical" evidence="8">
    <location>
        <begin position="337"/>
        <end position="361"/>
    </location>
</feature>
<keyword evidence="6 8" id="KW-1133">Transmembrane helix</keyword>
<keyword evidence="3 8" id="KW-0812">Transmembrane</keyword>
<comment type="subcellular location">
    <subcellularLocation>
        <location evidence="1 8">Cell membrane</location>
        <topology evidence="1 8">Multi-pass membrane protein</topology>
    </subcellularLocation>
</comment>
<evidence type="ECO:0000256" key="3">
    <source>
        <dbReference type="ARBA" id="ARBA00022692"/>
    </source>
</evidence>
<feature type="transmembrane region" description="Helical" evidence="8">
    <location>
        <begin position="464"/>
        <end position="487"/>
    </location>
</feature>
<feature type="transmembrane region" description="Helical" evidence="8">
    <location>
        <begin position="93"/>
        <end position="121"/>
    </location>
</feature>
<dbReference type="GO" id="GO:0005886">
    <property type="term" value="C:plasma membrane"/>
    <property type="evidence" value="ECO:0007669"/>
    <property type="project" value="UniProtKB-SubCell"/>
</dbReference>
<evidence type="ECO:0000256" key="8">
    <source>
        <dbReference type="HAMAP-Rule" id="MF_02078"/>
    </source>
</evidence>
<dbReference type="PANTHER" id="PTHR47019">
    <property type="entry name" value="LIPID II FLIPPASE MURJ"/>
    <property type="match status" value="1"/>
</dbReference>
<dbReference type="NCBIfam" id="TIGR01695">
    <property type="entry name" value="murJ_mviN"/>
    <property type="match status" value="1"/>
</dbReference>
<dbReference type="UniPathway" id="UPA00219"/>
<organism evidence="10">
    <name type="scientific">uncultured delta proteobacterium</name>
    <dbReference type="NCBI Taxonomy" id="34034"/>
    <lineage>
        <taxon>Bacteria</taxon>
        <taxon>Deltaproteobacteria</taxon>
        <taxon>environmental samples</taxon>
    </lineage>
</organism>
<dbReference type="InterPro" id="IPR004268">
    <property type="entry name" value="MurJ"/>
</dbReference>
<evidence type="ECO:0000256" key="2">
    <source>
        <dbReference type="ARBA" id="ARBA00022475"/>
    </source>
</evidence>
<evidence type="ECO:0000256" key="9">
    <source>
        <dbReference type="PIRNR" id="PIRNR002869"/>
    </source>
</evidence>
<feature type="transmembrane region" description="Helical" evidence="8">
    <location>
        <begin position="165"/>
        <end position="187"/>
    </location>
</feature>
<dbReference type="InterPro" id="IPR051050">
    <property type="entry name" value="Lipid_II_flippase_MurJ/MviN"/>
</dbReference>
<feature type="transmembrane region" description="Helical" evidence="8">
    <location>
        <begin position="193"/>
        <end position="211"/>
    </location>
</feature>
<dbReference type="GO" id="GO:0009252">
    <property type="term" value="P:peptidoglycan biosynthetic process"/>
    <property type="evidence" value="ECO:0007669"/>
    <property type="project" value="UniProtKB-UniRule"/>
</dbReference>
<feature type="transmembrane region" description="Helical" evidence="8">
    <location>
        <begin position="31"/>
        <end position="50"/>
    </location>
</feature>
<keyword evidence="4 8" id="KW-0133">Cell shape</keyword>